<proteinExistence type="predicted"/>
<dbReference type="Proteomes" id="UP001295794">
    <property type="component" value="Unassembled WGS sequence"/>
</dbReference>
<gene>
    <name evidence="1" type="ORF">MYCIT1_LOCUS13423</name>
</gene>
<organism evidence="1 2">
    <name type="scientific">Mycena citricolor</name>
    <dbReference type="NCBI Taxonomy" id="2018698"/>
    <lineage>
        <taxon>Eukaryota</taxon>
        <taxon>Fungi</taxon>
        <taxon>Dikarya</taxon>
        <taxon>Basidiomycota</taxon>
        <taxon>Agaricomycotina</taxon>
        <taxon>Agaricomycetes</taxon>
        <taxon>Agaricomycetidae</taxon>
        <taxon>Agaricales</taxon>
        <taxon>Marasmiineae</taxon>
        <taxon>Mycenaceae</taxon>
        <taxon>Mycena</taxon>
    </lineage>
</organism>
<accession>A0AAD2JYX5</accession>
<reference evidence="1" key="1">
    <citation type="submission" date="2023-11" db="EMBL/GenBank/DDBJ databases">
        <authorList>
            <person name="De Vega J J."/>
            <person name="De Vega J J."/>
        </authorList>
    </citation>
    <scope>NUCLEOTIDE SEQUENCE</scope>
</reference>
<keyword evidence="2" id="KW-1185">Reference proteome</keyword>
<dbReference type="EMBL" id="CAVNYO010000149">
    <property type="protein sequence ID" value="CAK5269589.1"/>
    <property type="molecule type" value="Genomic_DNA"/>
</dbReference>
<comment type="caution">
    <text evidence="1">The sequence shown here is derived from an EMBL/GenBank/DDBJ whole genome shotgun (WGS) entry which is preliminary data.</text>
</comment>
<name>A0AAD2JYX5_9AGAR</name>
<evidence type="ECO:0000313" key="2">
    <source>
        <dbReference type="Proteomes" id="UP001295794"/>
    </source>
</evidence>
<dbReference type="AlphaFoldDB" id="A0AAD2JYX5"/>
<sequence length="200" mass="22596">ATSPESNVRSYDLSFRLVCSSWHDYTSQTLLGLFKHITLRDTRHAACFCTLVCTSPRAGIRVESLVVNRLSVTEVLTDLLSEDMQEWLPNLRSIGFQHPEFISIPRDKRLGTWTQVEAVSFYGDYDFETADGLWDWVALFAGCGSPSFAFAGSLRKIPTPRKVAPPPDPPRVHLHSLTFDGWSSVIWWLPRSVDLPTSPR</sequence>
<feature type="non-terminal residue" evidence="1">
    <location>
        <position position="1"/>
    </location>
</feature>
<protein>
    <submittedName>
        <fullName evidence="1">Uncharacterized protein</fullName>
    </submittedName>
</protein>
<evidence type="ECO:0000313" key="1">
    <source>
        <dbReference type="EMBL" id="CAK5269589.1"/>
    </source>
</evidence>